<dbReference type="AlphaFoldDB" id="A0A7W6NKS6"/>
<dbReference type="Proteomes" id="UP000528286">
    <property type="component" value="Unassembled WGS sequence"/>
</dbReference>
<proteinExistence type="predicted"/>
<feature type="chain" id="PRO_5030860118" evidence="1">
    <location>
        <begin position="25"/>
        <end position="204"/>
    </location>
</feature>
<accession>A0A7W6NKS6</accession>
<dbReference type="SUPFAM" id="SSF159594">
    <property type="entry name" value="XCC0632-like"/>
    <property type="match status" value="1"/>
</dbReference>
<dbReference type="Gene3D" id="3.40.50.10610">
    <property type="entry name" value="ABC-type transport auxiliary lipoprotein component"/>
    <property type="match status" value="1"/>
</dbReference>
<dbReference type="Pfam" id="PF03886">
    <property type="entry name" value="ABC_trans_aux"/>
    <property type="match status" value="1"/>
</dbReference>
<organism evidence="3 4">
    <name type="scientific">Gellertiella hungarica</name>
    <dbReference type="NCBI Taxonomy" id="1572859"/>
    <lineage>
        <taxon>Bacteria</taxon>
        <taxon>Pseudomonadati</taxon>
        <taxon>Pseudomonadota</taxon>
        <taxon>Alphaproteobacteria</taxon>
        <taxon>Hyphomicrobiales</taxon>
        <taxon>Rhizobiaceae</taxon>
        <taxon>Gellertiella</taxon>
    </lineage>
</organism>
<keyword evidence="1" id="KW-0732">Signal</keyword>
<evidence type="ECO:0000256" key="1">
    <source>
        <dbReference type="SAM" id="SignalP"/>
    </source>
</evidence>
<feature type="domain" description="ABC-type transport auxiliary lipoprotein component" evidence="2">
    <location>
        <begin position="40"/>
        <end position="197"/>
    </location>
</feature>
<keyword evidence="4" id="KW-1185">Reference proteome</keyword>
<name>A0A7W6NKS6_9HYPH</name>
<sequence length="204" mass="21256">MMFANASGGASILAARRGMVLALAAVLLASCGTGPAPDTYDLSALTPQVTAPARKRQVLVTEPTAVKALDSDQIVVRLGGSEIQYLSKAQWADRLPRLVQARLVQALENTGKLAGVGKPGQGLAIDDQIVSDIRAFEIVTGGSSVARVEISVKLLNDRNGTIRAQKSFSAEAPAGSGNPSFVKALDRAFASVTDDIVAWVLTSL</sequence>
<protein>
    <submittedName>
        <fullName evidence="3">Cholesterol transport system auxiliary component</fullName>
    </submittedName>
</protein>
<evidence type="ECO:0000313" key="3">
    <source>
        <dbReference type="EMBL" id="MBB4064597.1"/>
    </source>
</evidence>
<evidence type="ECO:0000313" key="4">
    <source>
        <dbReference type="Proteomes" id="UP000528286"/>
    </source>
</evidence>
<feature type="signal peptide" evidence="1">
    <location>
        <begin position="1"/>
        <end position="24"/>
    </location>
</feature>
<reference evidence="3 4" key="1">
    <citation type="submission" date="2020-08" db="EMBL/GenBank/DDBJ databases">
        <title>Genomic Encyclopedia of Type Strains, Phase IV (KMG-IV): sequencing the most valuable type-strain genomes for metagenomic binning, comparative biology and taxonomic classification.</title>
        <authorList>
            <person name="Goeker M."/>
        </authorList>
    </citation>
    <scope>NUCLEOTIDE SEQUENCE [LARGE SCALE GENOMIC DNA]</scope>
    <source>
        <strain evidence="3 4">DSM 29853</strain>
    </source>
</reference>
<evidence type="ECO:0000259" key="2">
    <source>
        <dbReference type="Pfam" id="PF03886"/>
    </source>
</evidence>
<comment type="caution">
    <text evidence="3">The sequence shown here is derived from an EMBL/GenBank/DDBJ whole genome shotgun (WGS) entry which is preliminary data.</text>
</comment>
<gene>
    <name evidence="3" type="ORF">GGR23_001784</name>
</gene>
<dbReference type="InterPro" id="IPR005586">
    <property type="entry name" value="ABC_trans_aux"/>
</dbReference>
<dbReference type="EMBL" id="JACIEZ010000003">
    <property type="protein sequence ID" value="MBB4064597.1"/>
    <property type="molecule type" value="Genomic_DNA"/>
</dbReference>